<evidence type="ECO:0000256" key="1">
    <source>
        <dbReference type="ARBA" id="ARBA00004123"/>
    </source>
</evidence>
<name>A0ABU6Q3H6_9FABA</name>
<protein>
    <submittedName>
        <fullName evidence="5">Uncharacterized protein</fullName>
    </submittedName>
</protein>
<dbReference type="EMBL" id="JASCZI010000008">
    <property type="protein sequence ID" value="MED6106379.1"/>
    <property type="molecule type" value="Genomic_DNA"/>
</dbReference>
<keyword evidence="6" id="KW-1185">Reference proteome</keyword>
<comment type="caution">
    <text evidence="5">The sequence shown here is derived from an EMBL/GenBank/DDBJ whole genome shotgun (WGS) entry which is preliminary data.</text>
</comment>
<organism evidence="5 6">
    <name type="scientific">Stylosanthes scabra</name>
    <dbReference type="NCBI Taxonomy" id="79078"/>
    <lineage>
        <taxon>Eukaryota</taxon>
        <taxon>Viridiplantae</taxon>
        <taxon>Streptophyta</taxon>
        <taxon>Embryophyta</taxon>
        <taxon>Tracheophyta</taxon>
        <taxon>Spermatophyta</taxon>
        <taxon>Magnoliopsida</taxon>
        <taxon>eudicotyledons</taxon>
        <taxon>Gunneridae</taxon>
        <taxon>Pentapetalae</taxon>
        <taxon>rosids</taxon>
        <taxon>fabids</taxon>
        <taxon>Fabales</taxon>
        <taxon>Fabaceae</taxon>
        <taxon>Papilionoideae</taxon>
        <taxon>50 kb inversion clade</taxon>
        <taxon>dalbergioids sensu lato</taxon>
        <taxon>Dalbergieae</taxon>
        <taxon>Pterocarpus clade</taxon>
        <taxon>Stylosanthes</taxon>
    </lineage>
</organism>
<evidence type="ECO:0000256" key="4">
    <source>
        <dbReference type="SAM" id="MobiDB-lite"/>
    </source>
</evidence>
<sequence>MATPPPPPPLPPPTTSHTSLSLSPSSSSLPPTRSIDQVWNEINVTSLCDTTTITTRSCVDNSNSNILLHDFLAGPSSLDSTHPTTLSLTFITSSANDAASLPKLSHHSFLSSTNTTAAAATNKRVHQADLCAKISDHLHQRIIKNRESALRSRARKQENTSLSLLAFFLPFFLSFFPF</sequence>
<dbReference type="PANTHER" id="PTHR22952:SF433">
    <property type="entry name" value="PROTEIN FD"/>
    <property type="match status" value="1"/>
</dbReference>
<feature type="compositionally biased region" description="Pro residues" evidence="4">
    <location>
        <begin position="1"/>
        <end position="14"/>
    </location>
</feature>
<evidence type="ECO:0000256" key="3">
    <source>
        <dbReference type="ARBA" id="ARBA00023242"/>
    </source>
</evidence>
<keyword evidence="3" id="KW-0539">Nucleus</keyword>
<evidence type="ECO:0000313" key="5">
    <source>
        <dbReference type="EMBL" id="MED6106379.1"/>
    </source>
</evidence>
<dbReference type="InterPro" id="IPR043452">
    <property type="entry name" value="BZIP46-like"/>
</dbReference>
<accession>A0ABU6Q3H6</accession>
<comment type="subcellular location">
    <subcellularLocation>
        <location evidence="1">Nucleus</location>
    </subcellularLocation>
</comment>
<keyword evidence="2" id="KW-0238">DNA-binding</keyword>
<feature type="region of interest" description="Disordered" evidence="4">
    <location>
        <begin position="1"/>
        <end position="33"/>
    </location>
</feature>
<reference evidence="5 6" key="1">
    <citation type="journal article" date="2023" name="Plants (Basel)">
        <title>Bridging the Gap: Combining Genomics and Transcriptomics Approaches to Understand Stylosanthes scabra, an Orphan Legume from the Brazilian Caatinga.</title>
        <authorList>
            <person name="Ferreira-Neto J.R.C."/>
            <person name="da Silva M.D."/>
            <person name="Binneck E."/>
            <person name="de Melo N.F."/>
            <person name="da Silva R.H."/>
            <person name="de Melo A.L.T.M."/>
            <person name="Pandolfi V."/>
            <person name="Bustamante F.O."/>
            <person name="Brasileiro-Vidal A.C."/>
            <person name="Benko-Iseppon A.M."/>
        </authorList>
    </citation>
    <scope>NUCLEOTIDE SEQUENCE [LARGE SCALE GENOMIC DNA]</scope>
    <source>
        <tissue evidence="5">Leaves</tissue>
    </source>
</reference>
<dbReference type="PANTHER" id="PTHR22952">
    <property type="entry name" value="CAMP-RESPONSE ELEMENT BINDING PROTEIN-RELATED"/>
    <property type="match status" value="1"/>
</dbReference>
<proteinExistence type="predicted"/>
<gene>
    <name evidence="5" type="ORF">PIB30_004152</name>
</gene>
<evidence type="ECO:0000256" key="2">
    <source>
        <dbReference type="ARBA" id="ARBA00023125"/>
    </source>
</evidence>
<feature type="compositionally biased region" description="Low complexity" evidence="4">
    <location>
        <begin position="15"/>
        <end position="32"/>
    </location>
</feature>
<evidence type="ECO:0000313" key="6">
    <source>
        <dbReference type="Proteomes" id="UP001341840"/>
    </source>
</evidence>
<dbReference type="Proteomes" id="UP001341840">
    <property type="component" value="Unassembled WGS sequence"/>
</dbReference>